<feature type="non-terminal residue" evidence="1">
    <location>
        <position position="423"/>
    </location>
</feature>
<evidence type="ECO:0000313" key="1">
    <source>
        <dbReference type="EMBL" id="KAG9508998.1"/>
    </source>
</evidence>
<sequence>MNSDQIDPLLCKIESYEASKKRFTNHLILDPSLLQHDGQTDFETFWIDLFISEFLLADTSHDDLLFFVRKFNDQSNGTNQSLECFRKDSKKIPIGLQPTVALACKFLWPETVYLNFILQNFNYHVTCAICQPKTEDQMEVLHKHTVEVFASPSARHMCLDKAKNEKITYPDVYFTVENYKDFLSEISVVDGQVVSVELVAVNKRTSKAISLFVGSINHATLKKSFKSGRFLSGCALPSSSRPDDIEFLMVRGPGNVGKAELAITEFSSWSMRRAMFQNSHRRSLNQDDGQQYGLINVDYRELQVWPIRKKNFLSRNLNPYACLPVLKKAKNVLKHKRSMSEGTINRWDIQNSENIAIDDIKNIASESSATDTNIETTQADTNSLNQLRHASSRLIDSSSDTYDQNTSSGNRFVSNIRQAFYLC</sequence>
<name>A0ABQ7S6E2_9ACAR</name>
<comment type="caution">
    <text evidence="1">The sequence shown here is derived from an EMBL/GenBank/DDBJ whole genome shotgun (WGS) entry which is preliminary data.</text>
</comment>
<protein>
    <submittedName>
        <fullName evidence="1">Uncharacterized protein</fullName>
    </submittedName>
</protein>
<keyword evidence="2" id="KW-1185">Reference proteome</keyword>
<dbReference type="Pfam" id="PF09741">
    <property type="entry name" value="DUF2045"/>
    <property type="match status" value="1"/>
</dbReference>
<accession>A0ABQ7S6E2</accession>
<dbReference type="PANTHER" id="PTHR21477">
    <property type="entry name" value="ZGC:172139"/>
    <property type="match status" value="1"/>
</dbReference>
<proteinExistence type="predicted"/>
<reference evidence="1 2" key="1">
    <citation type="submission" date="2020-10" db="EMBL/GenBank/DDBJ databases">
        <authorList>
            <person name="Klimov P.B."/>
            <person name="Dyachkov S.M."/>
            <person name="Chetverikov P.E."/>
        </authorList>
    </citation>
    <scope>NUCLEOTIDE SEQUENCE [LARGE SCALE GENOMIC DNA]</scope>
    <source>
        <strain evidence="1">BMOC 18-1129-001#AD2665</strain>
        <tissue evidence="1">Entire mites</tissue>
    </source>
</reference>
<dbReference type="Proteomes" id="UP000825002">
    <property type="component" value="Unassembled WGS sequence"/>
</dbReference>
<dbReference type="InterPro" id="IPR019141">
    <property type="entry name" value="DUF2045"/>
</dbReference>
<dbReference type="PANTHER" id="PTHR21477:SF13">
    <property type="entry name" value="KIAA0930"/>
    <property type="match status" value="1"/>
</dbReference>
<gene>
    <name evidence="1" type="ORF">GZH46_02494</name>
</gene>
<organism evidence="1 2">
    <name type="scientific">Fragariocoptes setiger</name>
    <dbReference type="NCBI Taxonomy" id="1670756"/>
    <lineage>
        <taxon>Eukaryota</taxon>
        <taxon>Metazoa</taxon>
        <taxon>Ecdysozoa</taxon>
        <taxon>Arthropoda</taxon>
        <taxon>Chelicerata</taxon>
        <taxon>Arachnida</taxon>
        <taxon>Acari</taxon>
        <taxon>Acariformes</taxon>
        <taxon>Trombidiformes</taxon>
        <taxon>Prostigmata</taxon>
        <taxon>Eupodina</taxon>
        <taxon>Eriophyoidea</taxon>
        <taxon>Phytoptidae</taxon>
        <taxon>Fragariocoptes</taxon>
    </lineage>
</organism>
<dbReference type="EMBL" id="JAIFTH010000758">
    <property type="protein sequence ID" value="KAG9508998.1"/>
    <property type="molecule type" value="Genomic_DNA"/>
</dbReference>
<evidence type="ECO:0000313" key="2">
    <source>
        <dbReference type="Proteomes" id="UP000825002"/>
    </source>
</evidence>